<organism evidence="1">
    <name type="scientific">viral metagenome</name>
    <dbReference type="NCBI Taxonomy" id="1070528"/>
    <lineage>
        <taxon>unclassified sequences</taxon>
        <taxon>metagenomes</taxon>
        <taxon>organismal metagenomes</taxon>
    </lineage>
</organism>
<sequence length="53" mass="6205">MGVFQVILGVEFLKLSFVVTIKMMLYIPRNHTHFFCMFCEEVCVIIEKTCVCI</sequence>
<dbReference type="EMBL" id="MN739708">
    <property type="protein sequence ID" value="QHT22208.1"/>
    <property type="molecule type" value="Genomic_DNA"/>
</dbReference>
<proteinExistence type="predicted"/>
<reference evidence="1" key="1">
    <citation type="journal article" date="2020" name="Nature">
        <title>Giant virus diversity and host interactions through global metagenomics.</title>
        <authorList>
            <person name="Schulz F."/>
            <person name="Roux S."/>
            <person name="Paez-Espino D."/>
            <person name="Jungbluth S."/>
            <person name="Walsh D.A."/>
            <person name="Denef V.J."/>
            <person name="McMahon K.D."/>
            <person name="Konstantinidis K.T."/>
            <person name="Eloe-Fadrosh E.A."/>
            <person name="Kyrpides N.C."/>
            <person name="Woyke T."/>
        </authorList>
    </citation>
    <scope>NUCLEOTIDE SEQUENCE</scope>
    <source>
        <strain evidence="1">GVMAG-M-3300023179-107</strain>
    </source>
</reference>
<dbReference type="AlphaFoldDB" id="A0A6C0E0E9"/>
<name>A0A6C0E0E9_9ZZZZ</name>
<protein>
    <submittedName>
        <fullName evidence="1">Uncharacterized protein</fullName>
    </submittedName>
</protein>
<evidence type="ECO:0000313" key="1">
    <source>
        <dbReference type="EMBL" id="QHT22208.1"/>
    </source>
</evidence>
<accession>A0A6C0E0E9</accession>